<dbReference type="Proteomes" id="UP001521150">
    <property type="component" value="Unassembled WGS sequence"/>
</dbReference>
<dbReference type="InterPro" id="IPR032465">
    <property type="entry name" value="ACMSD"/>
</dbReference>
<evidence type="ECO:0000313" key="3">
    <source>
        <dbReference type="EMBL" id="MCE7002067.1"/>
    </source>
</evidence>
<dbReference type="RefSeq" id="WP_233723105.1">
    <property type="nucleotide sequence ID" value="NZ_JAJVCN010000001.1"/>
</dbReference>
<reference evidence="3 4" key="1">
    <citation type="submission" date="2021-12" db="EMBL/GenBank/DDBJ databases">
        <title>Genome sequence of Kibdelosporangium philippinense ATCC 49844.</title>
        <authorList>
            <person name="Fedorov E.A."/>
            <person name="Omeragic M."/>
            <person name="Shalygina K.F."/>
            <person name="Maclea K.S."/>
        </authorList>
    </citation>
    <scope>NUCLEOTIDE SEQUENCE [LARGE SCALE GENOMIC DNA]</scope>
    <source>
        <strain evidence="3 4">ATCC 49844</strain>
    </source>
</reference>
<dbReference type="SUPFAM" id="SSF51556">
    <property type="entry name" value="Metallo-dependent hydrolases"/>
    <property type="match status" value="1"/>
</dbReference>
<keyword evidence="1" id="KW-0456">Lyase</keyword>
<dbReference type="PANTHER" id="PTHR21240:SF28">
    <property type="entry name" value="ISO-OROTATE DECARBOXYLASE (EUROFUNG)"/>
    <property type="match status" value="1"/>
</dbReference>
<dbReference type="InterPro" id="IPR032466">
    <property type="entry name" value="Metal_Hydrolase"/>
</dbReference>
<dbReference type="Gene3D" id="3.20.20.140">
    <property type="entry name" value="Metal-dependent hydrolases"/>
    <property type="match status" value="1"/>
</dbReference>
<evidence type="ECO:0000313" key="4">
    <source>
        <dbReference type="Proteomes" id="UP001521150"/>
    </source>
</evidence>
<dbReference type="InterPro" id="IPR006680">
    <property type="entry name" value="Amidohydro-rel"/>
</dbReference>
<evidence type="ECO:0000256" key="1">
    <source>
        <dbReference type="ARBA" id="ARBA00023239"/>
    </source>
</evidence>
<keyword evidence="4" id="KW-1185">Reference proteome</keyword>
<dbReference type="PANTHER" id="PTHR21240">
    <property type="entry name" value="2-AMINO-3-CARBOXYLMUCONATE-6-SEMIALDEHYDE DECARBOXYLASE"/>
    <property type="match status" value="1"/>
</dbReference>
<evidence type="ECO:0000259" key="2">
    <source>
        <dbReference type="Pfam" id="PF04909"/>
    </source>
</evidence>
<comment type="caution">
    <text evidence="3">The sequence shown here is derived from an EMBL/GenBank/DDBJ whole genome shotgun (WGS) entry which is preliminary data.</text>
</comment>
<protein>
    <submittedName>
        <fullName evidence="3">Amidohydrolase</fullName>
    </submittedName>
</protein>
<proteinExistence type="predicted"/>
<dbReference type="EMBL" id="JAJVCN010000001">
    <property type="protein sequence ID" value="MCE7002067.1"/>
    <property type="molecule type" value="Genomic_DNA"/>
</dbReference>
<feature type="domain" description="Amidohydrolase-related" evidence="2">
    <location>
        <begin position="5"/>
        <end position="309"/>
    </location>
</feature>
<dbReference type="Pfam" id="PF04909">
    <property type="entry name" value="Amidohydro_2"/>
    <property type="match status" value="1"/>
</dbReference>
<sequence>MNEVIDAHAHIVPESLLTDSAFRRTDKGWVFSAPGIGETRPIGPRMTNVDARRSWLADTGVTRQILSPWLDIQENGRDWALRLNDAMCESADELGTAALASVDTTDADQAAQDLVDAINVPQLVGLMLSTDPLNGPPLHSDHYAPLWMAAVEHQAPIMLHPSTCGPHGGLGNVHGRLVDNTLALGNLILNGVFDRFPGLQLLAVHGGGFLPYQAGRLDGGYRTGETKVADLERGQPSAYLQDFYYDTVALTAPAIAFLTENVAPGRVMLGSDYPFAIGDPQPATTVRNAALTEHLTDSVMRGAAVDLFGKIS</sequence>
<name>A0ABS8Z8A8_9PSEU</name>
<gene>
    <name evidence="3" type="ORF">LWC34_04390</name>
</gene>
<organism evidence="3 4">
    <name type="scientific">Kibdelosporangium philippinense</name>
    <dbReference type="NCBI Taxonomy" id="211113"/>
    <lineage>
        <taxon>Bacteria</taxon>
        <taxon>Bacillati</taxon>
        <taxon>Actinomycetota</taxon>
        <taxon>Actinomycetes</taxon>
        <taxon>Pseudonocardiales</taxon>
        <taxon>Pseudonocardiaceae</taxon>
        <taxon>Kibdelosporangium</taxon>
    </lineage>
</organism>
<accession>A0ABS8Z8A8</accession>